<feature type="compositionally biased region" description="Polar residues" evidence="1">
    <location>
        <begin position="396"/>
        <end position="415"/>
    </location>
</feature>
<reference evidence="2 3" key="1">
    <citation type="submission" date="2024-04" db="EMBL/GenBank/DDBJ databases">
        <title>Phyllosticta paracitricarpa is synonymous to the EU quarantine fungus P. citricarpa based on phylogenomic analyses.</title>
        <authorList>
            <consortium name="Lawrence Berkeley National Laboratory"/>
            <person name="Van Ingen-Buijs V.A."/>
            <person name="Van Westerhoven A.C."/>
            <person name="Haridas S."/>
            <person name="Skiadas P."/>
            <person name="Martin F."/>
            <person name="Groenewald J.Z."/>
            <person name="Crous P.W."/>
            <person name="Seidl M.F."/>
        </authorList>
    </citation>
    <scope>NUCLEOTIDE SEQUENCE [LARGE SCALE GENOMIC DNA]</scope>
    <source>
        <strain evidence="2 3">CBS 123374</strain>
    </source>
</reference>
<dbReference type="EMBL" id="JBBWRZ010000001">
    <property type="protein sequence ID" value="KAK8246909.1"/>
    <property type="molecule type" value="Genomic_DNA"/>
</dbReference>
<sequence length="788" mass="86856">MHQRSQSMSIDSVQVSVAVSAVVSAFNNGAGLLHAVRKSRVRRRRGEEGFKEKVLLESLLSGEKAIDEHYAALCKEFGKPARAGDAIARDRLLHVAVSMQPEVIRSLQIATRNDSAILDFTKLHEASVMLRRDAIEALADFRQRLAEEHPSSPTIPPYSTDRSLSSSQNSMSSPFQRSRSSSYFSCADVPPTVTILQGDEQKPSRLSRVFSRRRSNSARSSVKPARGLTRMSSAVNLPSNNQSWVSSHKADENQDMLSPLPQEVPQDVPAEVPPRRRPLMDPLPAPPPPPAYSPRRRSRYVGLDEKASEPVPPRPEHPLEREERESEEQDDTEITPEPEAASRQDSAMPSPGDVKSTDELDRAFTDVAQRLNMRDASEERPHSWVSSSASASSASVYSTEDSIQPDNTTVASTAYTSSHHSPSGSRTSEEVKSVAPYNAKSPPLARHSYTSIVNSTPYSQIPAAPPAPIHPVKRPSTIRSIRSIRSYYGGHRHATSEPAPPVPQLPTSPLSSFFSKPFVGPRMQDGPSKQNGYYNFCKGAWGLREDFKKGLAIHAKPLGMYTSAMVWKCKCCAFEGPAWVKSKPYRTDPNVYTFECRVPTGPNSSSTMVVNIRYKWIFLAKSHVKVKQNSLFRRSTLSASSLSAGYSSAASNPHVQQNLVLRAFYIPPPASAGTSVSHRNRSRSRSRGRSPSMPSLMAAKAEQDPPKQNDRYLRKSGHNFGCIFCCAEGRVTSVFGNLELMLRHVAESHAQPGVLTVDVMERTKCVAGRSPGPGEECDVWWTTVEQDS</sequence>
<name>A0ABR1Z3G8_9PEZI</name>
<feature type="compositionally biased region" description="Basic residues" evidence="1">
    <location>
        <begin position="678"/>
        <end position="688"/>
    </location>
</feature>
<evidence type="ECO:0000313" key="3">
    <source>
        <dbReference type="Proteomes" id="UP001492380"/>
    </source>
</evidence>
<protein>
    <submittedName>
        <fullName evidence="2">Uncharacterized protein</fullName>
    </submittedName>
</protein>
<feature type="compositionally biased region" description="Basic and acidic residues" evidence="1">
    <location>
        <begin position="302"/>
        <end position="324"/>
    </location>
</feature>
<feature type="region of interest" description="Disordered" evidence="1">
    <location>
        <begin position="146"/>
        <end position="444"/>
    </location>
</feature>
<dbReference type="Proteomes" id="UP001492380">
    <property type="component" value="Unassembled WGS sequence"/>
</dbReference>
<organism evidence="2 3">
    <name type="scientific">Phyllosticta capitalensis</name>
    <dbReference type="NCBI Taxonomy" id="121624"/>
    <lineage>
        <taxon>Eukaryota</taxon>
        <taxon>Fungi</taxon>
        <taxon>Dikarya</taxon>
        <taxon>Ascomycota</taxon>
        <taxon>Pezizomycotina</taxon>
        <taxon>Dothideomycetes</taxon>
        <taxon>Dothideomycetes incertae sedis</taxon>
        <taxon>Botryosphaeriales</taxon>
        <taxon>Phyllostictaceae</taxon>
        <taxon>Phyllosticta</taxon>
    </lineage>
</organism>
<feature type="compositionally biased region" description="Basic and acidic residues" evidence="1">
    <location>
        <begin position="372"/>
        <end position="382"/>
    </location>
</feature>
<feature type="compositionally biased region" description="Polar residues" evidence="1">
    <location>
        <begin position="230"/>
        <end position="246"/>
    </location>
</feature>
<evidence type="ECO:0000256" key="1">
    <source>
        <dbReference type="SAM" id="MobiDB-lite"/>
    </source>
</evidence>
<feature type="compositionally biased region" description="Acidic residues" evidence="1">
    <location>
        <begin position="325"/>
        <end position="336"/>
    </location>
</feature>
<keyword evidence="3" id="KW-1185">Reference proteome</keyword>
<feature type="compositionally biased region" description="Pro residues" evidence="1">
    <location>
        <begin position="281"/>
        <end position="292"/>
    </location>
</feature>
<comment type="caution">
    <text evidence="2">The sequence shown here is derived from an EMBL/GenBank/DDBJ whole genome shotgun (WGS) entry which is preliminary data.</text>
</comment>
<feature type="compositionally biased region" description="Low complexity" evidence="1">
    <location>
        <begin position="386"/>
        <end position="395"/>
    </location>
</feature>
<gene>
    <name evidence="2" type="ORF">HDK90DRAFT_461699</name>
</gene>
<accession>A0ABR1Z3G8</accession>
<feature type="region of interest" description="Disordered" evidence="1">
    <location>
        <begin position="671"/>
        <end position="712"/>
    </location>
</feature>
<feature type="compositionally biased region" description="Basic and acidic residues" evidence="1">
    <location>
        <begin position="355"/>
        <end position="364"/>
    </location>
</feature>
<evidence type="ECO:0000313" key="2">
    <source>
        <dbReference type="EMBL" id="KAK8246909.1"/>
    </source>
</evidence>
<feature type="compositionally biased region" description="Basic and acidic residues" evidence="1">
    <location>
        <begin position="701"/>
        <end position="712"/>
    </location>
</feature>
<feature type="compositionally biased region" description="Low complexity" evidence="1">
    <location>
        <begin position="416"/>
        <end position="426"/>
    </location>
</feature>
<feature type="compositionally biased region" description="Low complexity" evidence="1">
    <location>
        <begin position="163"/>
        <end position="185"/>
    </location>
</feature>
<proteinExistence type="predicted"/>